<proteinExistence type="predicted"/>
<evidence type="ECO:0000256" key="7">
    <source>
        <dbReference type="ARBA" id="ARBA00023242"/>
    </source>
</evidence>
<evidence type="ECO:0000256" key="3">
    <source>
        <dbReference type="ARBA" id="ARBA00023015"/>
    </source>
</evidence>
<keyword evidence="5" id="KW-0010">Activator</keyword>
<dbReference type="Pfam" id="PF00249">
    <property type="entry name" value="Myb_DNA-binding"/>
    <property type="match status" value="2"/>
</dbReference>
<dbReference type="Gene3D" id="1.10.10.60">
    <property type="entry name" value="Homeodomain-like"/>
    <property type="match status" value="2"/>
</dbReference>
<dbReference type="EMBL" id="JBGMDY010000008">
    <property type="protein sequence ID" value="KAL2324851.1"/>
    <property type="molecule type" value="Genomic_DNA"/>
</dbReference>
<sequence>MKRKSSFENEDNVKQGAWSAEEDKMLINYIQLHGEGNWSELSKRAGLKRRGKSCRLRWLNYLKPDIKRGNISKDEEDLVIRLHNLLGNRWSLIAGRLPGRTDNEIKNYWNTYLRKKVEQKQHHNSNIPVKLRIEAVNDSVNTMSLIPTSCDSQNPFASTPQDDRNHPWTLQDFDITDLLMSHEDYDCHFRGCACVEIPLHFADEACMINDVVGETWYENWKINEYIPL</sequence>
<gene>
    <name evidence="11" type="ORF">Fmac_023909</name>
</gene>
<dbReference type="InterPro" id="IPR015495">
    <property type="entry name" value="Myb_TF_plants"/>
</dbReference>
<evidence type="ECO:0000313" key="11">
    <source>
        <dbReference type="EMBL" id="KAL2324851.1"/>
    </source>
</evidence>
<dbReference type="FunFam" id="1.10.10.60:FF:000001">
    <property type="entry name" value="MYB-related transcription factor"/>
    <property type="match status" value="1"/>
</dbReference>
<dbReference type="GO" id="GO:0003677">
    <property type="term" value="F:DNA binding"/>
    <property type="evidence" value="ECO:0007669"/>
    <property type="project" value="UniProtKB-KW"/>
</dbReference>
<evidence type="ECO:0000313" key="12">
    <source>
        <dbReference type="Proteomes" id="UP001603857"/>
    </source>
</evidence>
<evidence type="ECO:0000256" key="8">
    <source>
        <dbReference type="ARBA" id="ARBA00083772"/>
    </source>
</evidence>
<comment type="caution">
    <text evidence="11">The sequence shown here is derived from an EMBL/GenBank/DDBJ whole genome shotgun (WGS) entry which is preliminary data.</text>
</comment>
<keyword evidence="6" id="KW-0804">Transcription</keyword>
<evidence type="ECO:0000256" key="1">
    <source>
        <dbReference type="ARBA" id="ARBA00004123"/>
    </source>
</evidence>
<evidence type="ECO:0000256" key="6">
    <source>
        <dbReference type="ARBA" id="ARBA00023163"/>
    </source>
</evidence>
<evidence type="ECO:0000259" key="9">
    <source>
        <dbReference type="PROSITE" id="PS50090"/>
    </source>
</evidence>
<feature type="domain" description="HTH myb-type" evidence="10">
    <location>
        <begin position="63"/>
        <end position="117"/>
    </location>
</feature>
<accession>A0ABD1LMV2</accession>
<feature type="domain" description="Myb-like" evidence="9">
    <location>
        <begin position="10"/>
        <end position="62"/>
    </location>
</feature>
<evidence type="ECO:0000256" key="2">
    <source>
        <dbReference type="ARBA" id="ARBA00022737"/>
    </source>
</evidence>
<keyword evidence="12" id="KW-1185">Reference proteome</keyword>
<feature type="domain" description="HTH myb-type" evidence="10">
    <location>
        <begin position="10"/>
        <end position="62"/>
    </location>
</feature>
<keyword evidence="3" id="KW-0805">Transcription regulation</keyword>
<dbReference type="PANTHER" id="PTHR47998">
    <property type="entry name" value="TRANSCRIPTION FACTOR MYB51-LIKE ISOFORM X1"/>
    <property type="match status" value="1"/>
</dbReference>
<dbReference type="CDD" id="cd00167">
    <property type="entry name" value="SANT"/>
    <property type="match status" value="2"/>
</dbReference>
<dbReference type="SMART" id="SM00717">
    <property type="entry name" value="SANT"/>
    <property type="match status" value="2"/>
</dbReference>
<keyword evidence="2" id="KW-0677">Repeat</keyword>
<dbReference type="FunFam" id="1.10.10.60:FF:000302">
    <property type="entry name" value="Transcription factor TT2"/>
    <property type="match status" value="1"/>
</dbReference>
<evidence type="ECO:0000256" key="5">
    <source>
        <dbReference type="ARBA" id="ARBA00023159"/>
    </source>
</evidence>
<evidence type="ECO:0000256" key="4">
    <source>
        <dbReference type="ARBA" id="ARBA00023125"/>
    </source>
</evidence>
<evidence type="ECO:0000259" key="10">
    <source>
        <dbReference type="PROSITE" id="PS51294"/>
    </source>
</evidence>
<reference evidence="11 12" key="1">
    <citation type="submission" date="2024-08" db="EMBL/GenBank/DDBJ databases">
        <title>Insights into the chromosomal genome structure of Flemingia macrophylla.</title>
        <authorList>
            <person name="Ding Y."/>
            <person name="Zhao Y."/>
            <person name="Bi W."/>
            <person name="Wu M."/>
            <person name="Zhao G."/>
            <person name="Gong Y."/>
            <person name="Li W."/>
            <person name="Zhang P."/>
        </authorList>
    </citation>
    <scope>NUCLEOTIDE SEQUENCE [LARGE SCALE GENOMIC DNA]</scope>
    <source>
        <strain evidence="11">DYQJB</strain>
        <tissue evidence="11">Leaf</tissue>
    </source>
</reference>
<dbReference type="AlphaFoldDB" id="A0ABD1LMV2"/>
<dbReference type="PANTHER" id="PTHR47998:SF83">
    <property type="entry name" value="TRANSCRIPTION FACTOR TT2"/>
    <property type="match status" value="1"/>
</dbReference>
<protein>
    <recommendedName>
        <fullName evidence="8">Myb-related protein 123</fullName>
    </recommendedName>
</protein>
<name>A0ABD1LMV2_9FABA</name>
<dbReference type="PROSITE" id="PS51294">
    <property type="entry name" value="HTH_MYB"/>
    <property type="match status" value="2"/>
</dbReference>
<dbReference type="GO" id="GO:0005634">
    <property type="term" value="C:nucleus"/>
    <property type="evidence" value="ECO:0007669"/>
    <property type="project" value="UniProtKB-SubCell"/>
</dbReference>
<comment type="subcellular location">
    <subcellularLocation>
        <location evidence="1">Nucleus</location>
    </subcellularLocation>
</comment>
<feature type="domain" description="Myb-like" evidence="9">
    <location>
        <begin position="63"/>
        <end position="113"/>
    </location>
</feature>
<keyword evidence="4" id="KW-0238">DNA-binding</keyword>
<dbReference type="InterPro" id="IPR009057">
    <property type="entry name" value="Homeodomain-like_sf"/>
</dbReference>
<dbReference type="SUPFAM" id="SSF46689">
    <property type="entry name" value="Homeodomain-like"/>
    <property type="match status" value="1"/>
</dbReference>
<organism evidence="11 12">
    <name type="scientific">Flemingia macrophylla</name>
    <dbReference type="NCBI Taxonomy" id="520843"/>
    <lineage>
        <taxon>Eukaryota</taxon>
        <taxon>Viridiplantae</taxon>
        <taxon>Streptophyta</taxon>
        <taxon>Embryophyta</taxon>
        <taxon>Tracheophyta</taxon>
        <taxon>Spermatophyta</taxon>
        <taxon>Magnoliopsida</taxon>
        <taxon>eudicotyledons</taxon>
        <taxon>Gunneridae</taxon>
        <taxon>Pentapetalae</taxon>
        <taxon>rosids</taxon>
        <taxon>fabids</taxon>
        <taxon>Fabales</taxon>
        <taxon>Fabaceae</taxon>
        <taxon>Papilionoideae</taxon>
        <taxon>50 kb inversion clade</taxon>
        <taxon>NPAAA clade</taxon>
        <taxon>indigoferoid/millettioid clade</taxon>
        <taxon>Phaseoleae</taxon>
        <taxon>Flemingia</taxon>
    </lineage>
</organism>
<keyword evidence="7" id="KW-0539">Nucleus</keyword>
<dbReference type="PROSITE" id="PS50090">
    <property type="entry name" value="MYB_LIKE"/>
    <property type="match status" value="2"/>
</dbReference>
<dbReference type="Proteomes" id="UP001603857">
    <property type="component" value="Unassembled WGS sequence"/>
</dbReference>
<dbReference type="InterPro" id="IPR001005">
    <property type="entry name" value="SANT/Myb"/>
</dbReference>
<dbReference type="InterPro" id="IPR017930">
    <property type="entry name" value="Myb_dom"/>
</dbReference>